<dbReference type="SMART" id="SM00387">
    <property type="entry name" value="HATPase_c"/>
    <property type="match status" value="1"/>
</dbReference>
<dbReference type="InterPro" id="IPR013506">
    <property type="entry name" value="Topo_IIA_bsu_dom2"/>
</dbReference>
<evidence type="ECO:0000256" key="6">
    <source>
        <dbReference type="ARBA" id="ARBA00022840"/>
    </source>
</evidence>
<dbReference type="EC" id="5.6.2.2" evidence="4"/>
<evidence type="ECO:0000259" key="10">
    <source>
        <dbReference type="SMART" id="SM00387"/>
    </source>
</evidence>
<dbReference type="GO" id="GO:0006265">
    <property type="term" value="P:DNA topological change"/>
    <property type="evidence" value="ECO:0007669"/>
    <property type="project" value="InterPro"/>
</dbReference>
<comment type="cofactor">
    <cofactor evidence="2">
        <name>Mg(2+)</name>
        <dbReference type="ChEBI" id="CHEBI:18420"/>
    </cofactor>
</comment>
<dbReference type="InterPro" id="IPR003594">
    <property type="entry name" value="HATPase_dom"/>
</dbReference>
<dbReference type="EMBL" id="CP109546">
    <property type="protein sequence ID" value="WTZ14024.1"/>
    <property type="molecule type" value="Genomic_DNA"/>
</dbReference>
<reference evidence="11" key="1">
    <citation type="submission" date="2022-10" db="EMBL/GenBank/DDBJ databases">
        <title>The complete genomes of actinobacterial strains from the NBC collection.</title>
        <authorList>
            <person name="Joergensen T.S."/>
            <person name="Alvarez Arevalo M."/>
            <person name="Sterndorff E.B."/>
            <person name="Faurdal D."/>
            <person name="Vuksanovic O."/>
            <person name="Mourched A.-S."/>
            <person name="Charusanti P."/>
            <person name="Shaw S."/>
            <person name="Blin K."/>
            <person name="Weber T."/>
        </authorList>
    </citation>
    <scope>NUCLEOTIDE SEQUENCE</scope>
    <source>
        <strain evidence="11">NBC_01393</strain>
    </source>
</reference>
<evidence type="ECO:0000256" key="8">
    <source>
        <dbReference type="ARBA" id="ARBA00023125"/>
    </source>
</evidence>
<protein>
    <recommendedName>
        <fullName evidence="4">DNA topoisomerase (ATP-hydrolyzing)</fullName>
        <ecNumber evidence="4">5.6.2.2</ecNumber>
    </recommendedName>
</protein>
<organism evidence="11">
    <name type="scientific">Streptomyces sp. NBC_01393</name>
    <dbReference type="NCBI Taxonomy" id="2903851"/>
    <lineage>
        <taxon>Bacteria</taxon>
        <taxon>Bacillati</taxon>
        <taxon>Actinomycetota</taxon>
        <taxon>Actinomycetes</taxon>
        <taxon>Kitasatosporales</taxon>
        <taxon>Streptomycetaceae</taxon>
        <taxon>Streptomyces</taxon>
    </lineage>
</organism>
<dbReference type="AlphaFoldDB" id="A0AAU3IC94"/>
<dbReference type="GO" id="GO:0005524">
    <property type="term" value="F:ATP binding"/>
    <property type="evidence" value="ECO:0007669"/>
    <property type="project" value="UniProtKB-KW"/>
</dbReference>
<proteinExistence type="inferred from homology"/>
<evidence type="ECO:0000313" key="11">
    <source>
        <dbReference type="EMBL" id="WTZ14024.1"/>
    </source>
</evidence>
<keyword evidence="9" id="KW-0413">Isomerase</keyword>
<dbReference type="Gene3D" id="3.30.230.10">
    <property type="match status" value="1"/>
</dbReference>
<evidence type="ECO:0000256" key="4">
    <source>
        <dbReference type="ARBA" id="ARBA00012895"/>
    </source>
</evidence>
<gene>
    <name evidence="11" type="ORF">OG699_42380</name>
</gene>
<evidence type="ECO:0000256" key="1">
    <source>
        <dbReference type="ARBA" id="ARBA00000185"/>
    </source>
</evidence>
<dbReference type="GO" id="GO:0003918">
    <property type="term" value="F:DNA topoisomerase type II (double strand cut, ATP-hydrolyzing) activity"/>
    <property type="evidence" value="ECO:0007669"/>
    <property type="project" value="UniProtKB-EC"/>
</dbReference>
<evidence type="ECO:0000256" key="2">
    <source>
        <dbReference type="ARBA" id="ARBA00001946"/>
    </source>
</evidence>
<dbReference type="InterPro" id="IPR020568">
    <property type="entry name" value="Ribosomal_Su5_D2-typ_SF"/>
</dbReference>
<dbReference type="CDD" id="cd00329">
    <property type="entry name" value="TopoII_MutL_Trans"/>
    <property type="match status" value="1"/>
</dbReference>
<dbReference type="InterPro" id="IPR000565">
    <property type="entry name" value="Topo_IIA_B"/>
</dbReference>
<dbReference type="Pfam" id="PF02518">
    <property type="entry name" value="HATPase_c"/>
    <property type="match status" value="1"/>
</dbReference>
<keyword evidence="7" id="KW-0799">Topoisomerase</keyword>
<dbReference type="InterPro" id="IPR036890">
    <property type="entry name" value="HATPase_C_sf"/>
</dbReference>
<dbReference type="InterPro" id="IPR001241">
    <property type="entry name" value="Topo_IIA"/>
</dbReference>
<dbReference type="Pfam" id="PF00204">
    <property type="entry name" value="DNA_gyraseB"/>
    <property type="match status" value="1"/>
</dbReference>
<accession>A0AAU3IC94</accession>
<dbReference type="InterPro" id="IPR014721">
    <property type="entry name" value="Ribsml_uS5_D2-typ_fold_subgr"/>
</dbReference>
<dbReference type="PANTHER" id="PTHR45866">
    <property type="entry name" value="DNA GYRASE/TOPOISOMERASE SUBUNIT B"/>
    <property type="match status" value="1"/>
</dbReference>
<comment type="similarity">
    <text evidence="3">Belongs to the type II topoisomerase GyrB family.</text>
</comment>
<sequence>MSRETTGADAARLRVPEGPEAIRKWPGMFVGSTGERGPRQMVFDVVERAVNEALGGQGGRIDVTLTADGGVRVTDDGPGIPLEAAGHIGGPGLEDPLTRLQPRGPRGRHTVSLSALGTEPAVVNALSSRLTVEVRREAGHWVQEYVRGIAVTPPTAVGTTTGSGTTITFWPDAEIFETTHPSFADLENRFREVAALNRGLSLSLTDERSRGEAQSVQFRFPDQPRDLIACFDMGTGARVHPDVIAFEEEDSRMAGTVEVSLRWYDSHEETVRGFANSLHTYEGGTHETGLRDGVTAAVNEYARKHLLLTATDSRLSFDLIGEGLTAVVSVKLDNPAFFGATRTRLGGDGDAVHPDVKDTGAVHTCVRDVVRAHLGTWLEQHPEQAAAVIGRIVERTRQG</sequence>
<comment type="catalytic activity">
    <reaction evidence="1">
        <text>ATP-dependent breakage, passage and rejoining of double-stranded DNA.</text>
        <dbReference type="EC" id="5.6.2.2"/>
    </reaction>
</comment>
<evidence type="ECO:0000256" key="3">
    <source>
        <dbReference type="ARBA" id="ARBA00010708"/>
    </source>
</evidence>
<evidence type="ECO:0000256" key="7">
    <source>
        <dbReference type="ARBA" id="ARBA00023029"/>
    </source>
</evidence>
<dbReference type="SUPFAM" id="SSF55874">
    <property type="entry name" value="ATPase domain of HSP90 chaperone/DNA topoisomerase II/histidine kinase"/>
    <property type="match status" value="1"/>
</dbReference>
<keyword evidence="6 11" id="KW-0067">ATP-binding</keyword>
<evidence type="ECO:0000256" key="5">
    <source>
        <dbReference type="ARBA" id="ARBA00022741"/>
    </source>
</evidence>
<dbReference type="PRINTS" id="PR01159">
    <property type="entry name" value="DNAGYRASEB"/>
</dbReference>
<evidence type="ECO:0000256" key="9">
    <source>
        <dbReference type="ARBA" id="ARBA00023235"/>
    </source>
</evidence>
<keyword evidence="5" id="KW-0547">Nucleotide-binding</keyword>
<feature type="domain" description="Histidine kinase/HSP90-like ATPase" evidence="10">
    <location>
        <begin position="33"/>
        <end position="175"/>
    </location>
</feature>
<dbReference type="SUPFAM" id="SSF54211">
    <property type="entry name" value="Ribosomal protein S5 domain 2-like"/>
    <property type="match status" value="1"/>
</dbReference>
<dbReference type="Gene3D" id="3.30.565.10">
    <property type="entry name" value="Histidine kinase-like ATPase, C-terminal domain"/>
    <property type="match status" value="1"/>
</dbReference>
<keyword evidence="8" id="KW-0238">DNA-binding</keyword>
<dbReference type="SMART" id="SM00433">
    <property type="entry name" value="TOP2c"/>
    <property type="match status" value="1"/>
</dbReference>
<dbReference type="PRINTS" id="PR00418">
    <property type="entry name" value="TPI2FAMILY"/>
</dbReference>
<dbReference type="GO" id="GO:0003677">
    <property type="term" value="F:DNA binding"/>
    <property type="evidence" value="ECO:0007669"/>
    <property type="project" value="UniProtKB-KW"/>
</dbReference>
<dbReference type="PANTHER" id="PTHR45866:SF1">
    <property type="entry name" value="DNA GYRASE SUBUNIT B, MITOCHONDRIAL"/>
    <property type="match status" value="1"/>
</dbReference>
<name>A0AAU3IC94_9ACTN</name>